<evidence type="ECO:0000256" key="1">
    <source>
        <dbReference type="ARBA" id="ARBA00022723"/>
    </source>
</evidence>
<feature type="region of interest" description="Disordered" evidence="5">
    <location>
        <begin position="240"/>
        <end position="276"/>
    </location>
</feature>
<keyword evidence="6" id="KW-0812">Transmembrane</keyword>
<name>A0A448YWE8_9STRA</name>
<proteinExistence type="predicted"/>
<accession>A0A448YWE8</accession>
<dbReference type="SUPFAM" id="SSF57850">
    <property type="entry name" value="RING/U-box"/>
    <property type="match status" value="1"/>
</dbReference>
<keyword evidence="6" id="KW-0472">Membrane</keyword>
<evidence type="ECO:0000259" key="7">
    <source>
        <dbReference type="PROSITE" id="PS50089"/>
    </source>
</evidence>
<keyword evidence="6" id="KW-1133">Transmembrane helix</keyword>
<keyword evidence="9" id="KW-1185">Reference proteome</keyword>
<reference evidence="8 9" key="1">
    <citation type="submission" date="2019-01" db="EMBL/GenBank/DDBJ databases">
        <authorList>
            <person name="Ferrante I. M."/>
        </authorList>
    </citation>
    <scope>NUCLEOTIDE SEQUENCE [LARGE SCALE GENOMIC DNA]</scope>
    <source>
        <strain evidence="8 9">B856</strain>
    </source>
</reference>
<keyword evidence="2 4" id="KW-0863">Zinc-finger</keyword>
<evidence type="ECO:0000256" key="2">
    <source>
        <dbReference type="ARBA" id="ARBA00022771"/>
    </source>
</evidence>
<dbReference type="InterPro" id="IPR053238">
    <property type="entry name" value="RING-H2_zinc_finger"/>
</dbReference>
<dbReference type="PANTHER" id="PTHR14155:SF627">
    <property type="entry name" value="OS06G0192800 PROTEIN"/>
    <property type="match status" value="1"/>
</dbReference>
<dbReference type="SMART" id="SM00184">
    <property type="entry name" value="RING"/>
    <property type="match status" value="1"/>
</dbReference>
<protein>
    <recommendedName>
        <fullName evidence="7">RING-type domain-containing protein</fullName>
    </recommendedName>
</protein>
<dbReference type="InterPro" id="IPR013083">
    <property type="entry name" value="Znf_RING/FYVE/PHD"/>
</dbReference>
<dbReference type="Gene3D" id="3.30.40.10">
    <property type="entry name" value="Zinc/RING finger domain, C3HC4 (zinc finger)"/>
    <property type="match status" value="1"/>
</dbReference>
<feature type="compositionally biased region" description="Polar residues" evidence="5">
    <location>
        <begin position="1"/>
        <end position="13"/>
    </location>
</feature>
<dbReference type="InterPro" id="IPR001841">
    <property type="entry name" value="Znf_RING"/>
</dbReference>
<dbReference type="Pfam" id="PF13639">
    <property type="entry name" value="zf-RING_2"/>
    <property type="match status" value="1"/>
</dbReference>
<organism evidence="8 9">
    <name type="scientific">Pseudo-nitzschia multistriata</name>
    <dbReference type="NCBI Taxonomy" id="183589"/>
    <lineage>
        <taxon>Eukaryota</taxon>
        <taxon>Sar</taxon>
        <taxon>Stramenopiles</taxon>
        <taxon>Ochrophyta</taxon>
        <taxon>Bacillariophyta</taxon>
        <taxon>Bacillariophyceae</taxon>
        <taxon>Bacillariophycidae</taxon>
        <taxon>Bacillariales</taxon>
        <taxon>Bacillariaceae</taxon>
        <taxon>Pseudo-nitzschia</taxon>
    </lineage>
</organism>
<dbReference type="AlphaFoldDB" id="A0A448YWE8"/>
<dbReference type="PROSITE" id="PS50089">
    <property type="entry name" value="ZF_RING_2"/>
    <property type="match status" value="1"/>
</dbReference>
<evidence type="ECO:0000313" key="8">
    <source>
        <dbReference type="EMBL" id="VEU34066.1"/>
    </source>
</evidence>
<evidence type="ECO:0000256" key="6">
    <source>
        <dbReference type="SAM" id="Phobius"/>
    </source>
</evidence>
<evidence type="ECO:0000313" key="9">
    <source>
        <dbReference type="Proteomes" id="UP000291116"/>
    </source>
</evidence>
<keyword evidence="1" id="KW-0479">Metal-binding</keyword>
<feature type="region of interest" description="Disordered" evidence="5">
    <location>
        <begin position="328"/>
        <end position="352"/>
    </location>
</feature>
<feature type="domain" description="RING-type" evidence="7">
    <location>
        <begin position="464"/>
        <end position="508"/>
    </location>
</feature>
<keyword evidence="3" id="KW-0862">Zinc</keyword>
<dbReference type="EMBL" id="CAACVS010000017">
    <property type="protein sequence ID" value="VEU34066.1"/>
    <property type="molecule type" value="Genomic_DNA"/>
</dbReference>
<dbReference type="PANTHER" id="PTHR14155">
    <property type="entry name" value="RING FINGER DOMAIN-CONTAINING"/>
    <property type="match status" value="1"/>
</dbReference>
<feature type="transmembrane region" description="Helical" evidence="6">
    <location>
        <begin position="132"/>
        <end position="163"/>
    </location>
</feature>
<dbReference type="OrthoDB" id="48802at2759"/>
<feature type="region of interest" description="Disordered" evidence="5">
    <location>
        <begin position="1"/>
        <end position="61"/>
    </location>
</feature>
<feature type="compositionally biased region" description="Basic and acidic residues" evidence="5">
    <location>
        <begin position="248"/>
        <end position="266"/>
    </location>
</feature>
<sequence length="521" mass="58185">MTDQEMSQSSEITTGEIELQASGVASNPTQPPGNPERLEMLFIPANRSPENPPSNSGARNHLLDHSSIAQSHHSARRALVFSTNVNGTGAHDTGTRSQAPNIAASQSQSSPRHIARCETCCIRTFRNFIFFLTYPCVLLITMCCLLAVLIFCVVPTMICMIIVTCLYYCLANDPVPVSSLVRHIFIGEEADNSWYVRGGLYPNGNDRDGAEVNRELFQSKLVVRELLQVKKHASSPEYGDADNIGAIDDGHTHERYDSNSKLHAGEESGGNAKKNEMNRRGLLDSRFSRCHPFPIQILTEGKLYRFSEPLKAQMKDDNTDKSIRALKEGEAGTSDDIESGLPNHVGEDNDASSSLCFQRTAENQLSNRNLREIFPRNNVDTHLERNRSECNIQDDTVPDADDTENHGVCARIKNNHFGEDTDTLHLRCNEADDNSNKIGVDPKRQEEAYGCDPDESMRDRGAMCDICLLEFEAGDEVAWSPNLKCSHTFHKECILDWLVRKQTCPTCRQDYLKGNTDDDKE</sequence>
<evidence type="ECO:0000256" key="5">
    <source>
        <dbReference type="SAM" id="MobiDB-lite"/>
    </source>
</evidence>
<dbReference type="GO" id="GO:0008270">
    <property type="term" value="F:zinc ion binding"/>
    <property type="evidence" value="ECO:0007669"/>
    <property type="project" value="UniProtKB-KW"/>
</dbReference>
<evidence type="ECO:0000256" key="3">
    <source>
        <dbReference type="ARBA" id="ARBA00022833"/>
    </source>
</evidence>
<dbReference type="Proteomes" id="UP000291116">
    <property type="component" value="Unassembled WGS sequence"/>
</dbReference>
<gene>
    <name evidence="8" type="ORF">PSNMU_V1.4_AUG-EV-PASAV3_0007580</name>
</gene>
<evidence type="ECO:0000256" key="4">
    <source>
        <dbReference type="PROSITE-ProRule" id="PRU00175"/>
    </source>
</evidence>